<evidence type="ECO:0000256" key="1">
    <source>
        <dbReference type="ARBA" id="ARBA00022614"/>
    </source>
</evidence>
<reference evidence="5" key="3">
    <citation type="submission" date="2021-01" db="EMBL/GenBank/DDBJ databases">
        <authorList>
            <consortium name="Genoscope - CEA"/>
            <person name="William W."/>
        </authorList>
    </citation>
    <scope>NUCLEOTIDE SEQUENCE</scope>
</reference>
<dbReference type="Proteomes" id="UP001295469">
    <property type="component" value="Chromosome A10"/>
</dbReference>
<dbReference type="AlphaFoldDB" id="A0A078IU61"/>
<keyword evidence="7" id="KW-1185">Reference proteome</keyword>
<feature type="domain" description="Leucine-rich repeat-containing N-terminal plant-type" evidence="4">
    <location>
        <begin position="32"/>
        <end position="60"/>
    </location>
</feature>
<keyword evidence="3" id="KW-0812">Transmembrane</keyword>
<keyword evidence="2" id="KW-0677">Repeat</keyword>
<dbReference type="EMBL" id="HG994364">
    <property type="protein sequence ID" value="CAF2312150.1"/>
    <property type="molecule type" value="Genomic_DNA"/>
</dbReference>
<protein>
    <submittedName>
        <fullName evidence="5">(rape) hypothetical protein</fullName>
    </submittedName>
    <submittedName>
        <fullName evidence="6">BnaAnng12390D protein</fullName>
    </submittedName>
</protein>
<keyword evidence="1" id="KW-0433">Leucine-rich repeat</keyword>
<name>A0A078IU61_BRANA</name>
<dbReference type="Pfam" id="PF08263">
    <property type="entry name" value="LRRNT_2"/>
    <property type="match status" value="1"/>
</dbReference>
<feature type="transmembrane region" description="Helical" evidence="3">
    <location>
        <begin position="6"/>
        <end position="26"/>
    </location>
</feature>
<evidence type="ECO:0000313" key="6">
    <source>
        <dbReference type="EMBL" id="CDY53391.1"/>
    </source>
</evidence>
<dbReference type="Proteomes" id="UP000028999">
    <property type="component" value="Unassembled WGS sequence"/>
</dbReference>
<reference evidence="6" key="2">
    <citation type="submission" date="2014-06" db="EMBL/GenBank/DDBJ databases">
        <authorList>
            <person name="Genoscope - CEA"/>
        </authorList>
    </citation>
    <scope>NUCLEOTIDE SEQUENCE</scope>
</reference>
<evidence type="ECO:0000259" key="4">
    <source>
        <dbReference type="Pfam" id="PF08263"/>
    </source>
</evidence>
<dbReference type="Gramene" id="CDY53391">
    <property type="protein sequence ID" value="CDY53391"/>
    <property type="gene ID" value="GSBRNA2T00010612001"/>
</dbReference>
<organism evidence="6 7">
    <name type="scientific">Brassica napus</name>
    <name type="common">Rape</name>
    <dbReference type="NCBI Taxonomy" id="3708"/>
    <lineage>
        <taxon>Eukaryota</taxon>
        <taxon>Viridiplantae</taxon>
        <taxon>Streptophyta</taxon>
        <taxon>Embryophyta</taxon>
        <taxon>Tracheophyta</taxon>
        <taxon>Spermatophyta</taxon>
        <taxon>Magnoliopsida</taxon>
        <taxon>eudicotyledons</taxon>
        <taxon>Gunneridae</taxon>
        <taxon>Pentapetalae</taxon>
        <taxon>rosids</taxon>
        <taxon>malvids</taxon>
        <taxon>Brassicales</taxon>
        <taxon>Brassicaceae</taxon>
        <taxon>Brassiceae</taxon>
        <taxon>Brassica</taxon>
    </lineage>
</organism>
<evidence type="ECO:0000256" key="3">
    <source>
        <dbReference type="SAM" id="Phobius"/>
    </source>
</evidence>
<sequence>MTLHVRFSSISCFFALTFLVTTLVSLPSRRLDQVESLLSFKNEFTLSCNNSVTNSWNPTTHTQSSHASKTMHSLNSNNPLLLFSILVVFNFVLSFYIPLSTSL</sequence>
<evidence type="ECO:0000313" key="7">
    <source>
        <dbReference type="Proteomes" id="UP000028999"/>
    </source>
</evidence>
<feature type="transmembrane region" description="Helical" evidence="3">
    <location>
        <begin position="80"/>
        <end position="99"/>
    </location>
</feature>
<evidence type="ECO:0000256" key="2">
    <source>
        <dbReference type="ARBA" id="ARBA00022737"/>
    </source>
</evidence>
<keyword evidence="3" id="KW-0472">Membrane</keyword>
<dbReference type="STRING" id="3708.A0A078IU61"/>
<proteinExistence type="predicted"/>
<reference evidence="6 7" key="1">
    <citation type="journal article" date="2014" name="Science">
        <title>Plant genetics. Early allopolyploid evolution in the post-Neolithic Brassica napus oilseed genome.</title>
        <authorList>
            <person name="Chalhoub B."/>
            <person name="Denoeud F."/>
            <person name="Liu S."/>
            <person name="Parkin I.A."/>
            <person name="Tang H."/>
            <person name="Wang X."/>
            <person name="Chiquet J."/>
            <person name="Belcram H."/>
            <person name="Tong C."/>
            <person name="Samans B."/>
            <person name="Correa M."/>
            <person name="Da Silva C."/>
            <person name="Just J."/>
            <person name="Falentin C."/>
            <person name="Koh C.S."/>
            <person name="Le Clainche I."/>
            <person name="Bernard M."/>
            <person name="Bento P."/>
            <person name="Noel B."/>
            <person name="Labadie K."/>
            <person name="Alberti A."/>
            <person name="Charles M."/>
            <person name="Arnaud D."/>
            <person name="Guo H."/>
            <person name="Daviaud C."/>
            <person name="Alamery S."/>
            <person name="Jabbari K."/>
            <person name="Zhao M."/>
            <person name="Edger P.P."/>
            <person name="Chelaifa H."/>
            <person name="Tack D."/>
            <person name="Lassalle G."/>
            <person name="Mestiri I."/>
            <person name="Schnel N."/>
            <person name="Le Paslier M.C."/>
            <person name="Fan G."/>
            <person name="Renault V."/>
            <person name="Bayer P.E."/>
            <person name="Golicz A.A."/>
            <person name="Manoli S."/>
            <person name="Lee T.H."/>
            <person name="Thi V.H."/>
            <person name="Chalabi S."/>
            <person name="Hu Q."/>
            <person name="Fan C."/>
            <person name="Tollenaere R."/>
            <person name="Lu Y."/>
            <person name="Battail C."/>
            <person name="Shen J."/>
            <person name="Sidebottom C.H."/>
            <person name="Wang X."/>
            <person name="Canaguier A."/>
            <person name="Chauveau A."/>
            <person name="Berard A."/>
            <person name="Deniot G."/>
            <person name="Guan M."/>
            <person name="Liu Z."/>
            <person name="Sun F."/>
            <person name="Lim Y.P."/>
            <person name="Lyons E."/>
            <person name="Town C.D."/>
            <person name="Bancroft I."/>
            <person name="Wang X."/>
            <person name="Meng J."/>
            <person name="Ma J."/>
            <person name="Pires J.C."/>
            <person name="King G.J."/>
            <person name="Brunel D."/>
            <person name="Delourme R."/>
            <person name="Renard M."/>
            <person name="Aury J.M."/>
            <person name="Adams K.L."/>
            <person name="Batley J."/>
            <person name="Snowdon R.J."/>
            <person name="Tost J."/>
            <person name="Edwards D."/>
            <person name="Zhou Y."/>
            <person name="Hua W."/>
            <person name="Sharpe A.G."/>
            <person name="Paterson A.H."/>
            <person name="Guan C."/>
            <person name="Wincker P."/>
        </authorList>
    </citation>
    <scope>NUCLEOTIDE SEQUENCE [LARGE SCALE GENOMIC DNA]</scope>
    <source>
        <strain evidence="7">cv. Darmor-bzh</strain>
    </source>
</reference>
<keyword evidence="3" id="KW-1133">Transmembrane helix</keyword>
<dbReference type="EMBL" id="LK033196">
    <property type="protein sequence ID" value="CDY53391.1"/>
    <property type="molecule type" value="Genomic_DNA"/>
</dbReference>
<evidence type="ECO:0000313" key="5">
    <source>
        <dbReference type="EMBL" id="CAF2312150.1"/>
    </source>
</evidence>
<gene>
    <name evidence="6" type="primary">BnaAnng12390D</name>
    <name evidence="5" type="ORF">DARMORV10_A10P03560.1</name>
    <name evidence="6" type="ORF">GSBRNA2T00010612001</name>
</gene>
<dbReference type="InterPro" id="IPR013210">
    <property type="entry name" value="LRR_N_plant-typ"/>
</dbReference>
<accession>A0A078IU61</accession>
<dbReference type="PaxDb" id="3708-A0A078IU61"/>